<keyword evidence="4" id="KW-1185">Reference proteome</keyword>
<accession>A0A369QQX1</accession>
<dbReference type="OrthoDB" id="9777975at2"/>
<name>A0A369QQX1_9BACT</name>
<dbReference type="EC" id="3.5.1.9" evidence="3"/>
<evidence type="ECO:0000313" key="3">
    <source>
        <dbReference type="EMBL" id="RDC65696.1"/>
    </source>
</evidence>
<organism evidence="3 4">
    <name type="scientific">Adhaeribacter pallidiroseus</name>
    <dbReference type="NCBI Taxonomy" id="2072847"/>
    <lineage>
        <taxon>Bacteria</taxon>
        <taxon>Pseudomonadati</taxon>
        <taxon>Bacteroidota</taxon>
        <taxon>Cytophagia</taxon>
        <taxon>Cytophagales</taxon>
        <taxon>Hymenobacteraceae</taxon>
        <taxon>Adhaeribacter</taxon>
    </lineage>
</organism>
<dbReference type="PANTHER" id="PTHR48081:SF33">
    <property type="entry name" value="KYNURENINE FORMAMIDASE"/>
    <property type="match status" value="1"/>
</dbReference>
<reference evidence="3 4" key="1">
    <citation type="submission" date="2018-04" db="EMBL/GenBank/DDBJ databases">
        <title>Adhaeribacter sp. HMF7616 genome sequencing and assembly.</title>
        <authorList>
            <person name="Kang H."/>
            <person name="Kang J."/>
            <person name="Cha I."/>
            <person name="Kim H."/>
            <person name="Joh K."/>
        </authorList>
    </citation>
    <scope>NUCLEOTIDE SEQUENCE [LARGE SCALE GENOMIC DNA]</scope>
    <source>
        <strain evidence="3 4">HMF7616</strain>
    </source>
</reference>
<dbReference type="InterPro" id="IPR050300">
    <property type="entry name" value="GDXG_lipolytic_enzyme"/>
</dbReference>
<proteinExistence type="predicted"/>
<keyword evidence="1 3" id="KW-0378">Hydrolase</keyword>
<protein>
    <submittedName>
        <fullName evidence="3">Arylformamidase</fullName>
        <ecNumber evidence="3">3.5.1.9</ecNumber>
    </submittedName>
</protein>
<comment type="caution">
    <text evidence="3">The sequence shown here is derived from an EMBL/GenBank/DDBJ whole genome shotgun (WGS) entry which is preliminary data.</text>
</comment>
<evidence type="ECO:0000313" key="4">
    <source>
        <dbReference type="Proteomes" id="UP000253919"/>
    </source>
</evidence>
<dbReference type="SUPFAM" id="SSF53474">
    <property type="entry name" value="alpha/beta-Hydrolases"/>
    <property type="match status" value="1"/>
</dbReference>
<dbReference type="PANTHER" id="PTHR48081">
    <property type="entry name" value="AB HYDROLASE SUPERFAMILY PROTEIN C4A8.06C"/>
    <property type="match status" value="1"/>
</dbReference>
<gene>
    <name evidence="3" type="ORF">AHMF7616_04326</name>
</gene>
<evidence type="ECO:0000256" key="1">
    <source>
        <dbReference type="ARBA" id="ARBA00022801"/>
    </source>
</evidence>
<evidence type="ECO:0000259" key="2">
    <source>
        <dbReference type="Pfam" id="PF20434"/>
    </source>
</evidence>
<dbReference type="InterPro" id="IPR049492">
    <property type="entry name" value="BD-FAE-like_dom"/>
</dbReference>
<dbReference type="Proteomes" id="UP000253919">
    <property type="component" value="Unassembled WGS sequence"/>
</dbReference>
<dbReference type="EMBL" id="QASA01000001">
    <property type="protein sequence ID" value="RDC65696.1"/>
    <property type="molecule type" value="Genomic_DNA"/>
</dbReference>
<dbReference type="AlphaFoldDB" id="A0A369QQX1"/>
<sequence>MSTNTHTCYSLLLIVCYLLGNLSGCTFKRIHRTKNIAYTQFQSRVYTKEQQHLNVFAPRRQGKNLKKVLIFMHGGSWNSGKKATYNFLGNRLARKNVVAVIIDYPLSPKANYAQMATAAASAVKWTKENIKNYGGDPHNIFVAGHSAGGHLAALITVRHQYLDSLGLENSIKGTILIDAAGLDMYGYLQEEKLPTGHTYLQTFTANPTEWKEASPLYHLHPSMPPFLIYQGGNTYPSISKSNEKFVKALRAMGLPPQYQVLKGKKHIPMITQFINSRNPRYQEIITFMQTTK</sequence>
<dbReference type="GO" id="GO:0004061">
    <property type="term" value="F:arylformamidase activity"/>
    <property type="evidence" value="ECO:0007669"/>
    <property type="project" value="UniProtKB-EC"/>
</dbReference>
<dbReference type="RefSeq" id="WP_115374675.1">
    <property type="nucleotide sequence ID" value="NZ_QASA01000001.1"/>
</dbReference>
<dbReference type="Gene3D" id="3.40.50.1820">
    <property type="entry name" value="alpha/beta hydrolase"/>
    <property type="match status" value="1"/>
</dbReference>
<dbReference type="InterPro" id="IPR029058">
    <property type="entry name" value="AB_hydrolase_fold"/>
</dbReference>
<feature type="domain" description="BD-FAE-like" evidence="2">
    <location>
        <begin position="53"/>
        <end position="232"/>
    </location>
</feature>
<dbReference type="Pfam" id="PF20434">
    <property type="entry name" value="BD-FAE"/>
    <property type="match status" value="1"/>
</dbReference>